<sequence>MTKNCCFCINLRTATLFLAVLGTVTHLYSAVVLTALADEFEDADFGTVFGLTMYSYSSGFICLAGAMGVIKHNAKYLSYFSAFYWADLALHTVFSVASTFLLFSMHTGVCKEIIRQAEEDLDLETCEAAYIGSAWVVTAAMAINMLLKLHFAFAIRAYMLQVRREEEQEPDTLVVPVYEAQQPPAYEDKKQDVVYVAGREFVPDEKCNFK</sequence>
<gene>
    <name evidence="2" type="ORF">BCR43DRAFT_477134</name>
</gene>
<dbReference type="Proteomes" id="UP000242180">
    <property type="component" value="Unassembled WGS sequence"/>
</dbReference>
<feature type="transmembrane region" description="Helical" evidence="1">
    <location>
        <begin position="53"/>
        <end position="70"/>
    </location>
</feature>
<keyword evidence="1" id="KW-1133">Transmembrane helix</keyword>
<feature type="transmembrane region" description="Helical" evidence="1">
    <location>
        <begin position="128"/>
        <end position="147"/>
    </location>
</feature>
<proteinExistence type="predicted"/>
<accession>A0A1X2H5U2</accession>
<dbReference type="EMBL" id="MCGN01000008">
    <property type="protein sequence ID" value="ORY93757.1"/>
    <property type="molecule type" value="Genomic_DNA"/>
</dbReference>
<feature type="transmembrane region" description="Helical" evidence="1">
    <location>
        <begin position="82"/>
        <end position="103"/>
    </location>
</feature>
<dbReference type="OMA" id="IAMAINM"/>
<reference evidence="2 3" key="1">
    <citation type="submission" date="2016-07" db="EMBL/GenBank/DDBJ databases">
        <title>Pervasive Adenine N6-methylation of Active Genes in Fungi.</title>
        <authorList>
            <consortium name="DOE Joint Genome Institute"/>
            <person name="Mondo S.J."/>
            <person name="Dannebaum R.O."/>
            <person name="Kuo R.C."/>
            <person name="Labutti K."/>
            <person name="Haridas S."/>
            <person name="Kuo A."/>
            <person name="Salamov A."/>
            <person name="Ahrendt S.R."/>
            <person name="Lipzen A."/>
            <person name="Sullivan W."/>
            <person name="Andreopoulos W.B."/>
            <person name="Clum A."/>
            <person name="Lindquist E."/>
            <person name="Daum C."/>
            <person name="Ramamoorthy G.K."/>
            <person name="Gryganskyi A."/>
            <person name="Culley D."/>
            <person name="Magnuson J.K."/>
            <person name="James T.Y."/>
            <person name="O'Malley M.A."/>
            <person name="Stajich J.E."/>
            <person name="Spatafora J.W."/>
            <person name="Visel A."/>
            <person name="Grigoriev I.V."/>
        </authorList>
    </citation>
    <scope>NUCLEOTIDE SEQUENCE [LARGE SCALE GENOMIC DNA]</scope>
    <source>
        <strain evidence="2 3">NRRL 2496</strain>
    </source>
</reference>
<dbReference type="OrthoDB" id="2355659at2759"/>
<evidence type="ECO:0000256" key="1">
    <source>
        <dbReference type="SAM" id="Phobius"/>
    </source>
</evidence>
<name>A0A1X2H5U2_SYNRA</name>
<dbReference type="AlphaFoldDB" id="A0A1X2H5U2"/>
<evidence type="ECO:0000313" key="3">
    <source>
        <dbReference type="Proteomes" id="UP000242180"/>
    </source>
</evidence>
<evidence type="ECO:0000313" key="2">
    <source>
        <dbReference type="EMBL" id="ORY93757.1"/>
    </source>
</evidence>
<keyword evidence="1" id="KW-0812">Transmembrane</keyword>
<keyword evidence="1" id="KW-0472">Membrane</keyword>
<keyword evidence="3" id="KW-1185">Reference proteome</keyword>
<protein>
    <submittedName>
        <fullName evidence="2">Uncharacterized protein</fullName>
    </submittedName>
</protein>
<organism evidence="2 3">
    <name type="scientific">Syncephalastrum racemosum</name>
    <name type="common">Filamentous fungus</name>
    <dbReference type="NCBI Taxonomy" id="13706"/>
    <lineage>
        <taxon>Eukaryota</taxon>
        <taxon>Fungi</taxon>
        <taxon>Fungi incertae sedis</taxon>
        <taxon>Mucoromycota</taxon>
        <taxon>Mucoromycotina</taxon>
        <taxon>Mucoromycetes</taxon>
        <taxon>Mucorales</taxon>
        <taxon>Syncephalastraceae</taxon>
        <taxon>Syncephalastrum</taxon>
    </lineage>
</organism>
<comment type="caution">
    <text evidence="2">The sequence shown here is derived from an EMBL/GenBank/DDBJ whole genome shotgun (WGS) entry which is preliminary data.</text>
</comment>
<dbReference type="InParanoid" id="A0A1X2H5U2"/>